<dbReference type="InterPro" id="IPR052719">
    <property type="entry name" value="CvpA-like"/>
</dbReference>
<sequence>MEGFTIIDGVVAIVIIISALLAYSRGFVREALSIGGWIAAAILAYLFADQIRPLVNQIPVLGEFVADQCELSLLASFAVVMVIGLIVMSIFTPLFSGIVQRSFLGGFDQGIGFLFGVARGVLLVVVGLVAYDFAVTDQSFPMVDESRTAKVFAQLQTQVGDQVPEDVPGWLKARFEDFVGDCGLE</sequence>
<dbReference type="InterPro" id="IPR003825">
    <property type="entry name" value="Colicin-V_CvpA"/>
</dbReference>
<feature type="transmembrane region" description="Helical" evidence="5">
    <location>
        <begin position="111"/>
        <end position="131"/>
    </location>
</feature>
<dbReference type="RefSeq" id="WP_213888351.1">
    <property type="nucleotide sequence ID" value="NZ_JAGFNU010000003.1"/>
</dbReference>
<evidence type="ECO:0000256" key="2">
    <source>
        <dbReference type="ARBA" id="ARBA00022692"/>
    </source>
</evidence>
<evidence type="ECO:0000256" key="3">
    <source>
        <dbReference type="ARBA" id="ARBA00022989"/>
    </source>
</evidence>
<gene>
    <name evidence="6" type="ORF">ACFFUT_16710</name>
</gene>
<organism evidence="6 7">
    <name type="scientific">Pseudohalocynthiibacter aestuariivivens</name>
    <dbReference type="NCBI Taxonomy" id="1591409"/>
    <lineage>
        <taxon>Bacteria</taxon>
        <taxon>Pseudomonadati</taxon>
        <taxon>Pseudomonadota</taxon>
        <taxon>Alphaproteobacteria</taxon>
        <taxon>Rhodobacterales</taxon>
        <taxon>Paracoccaceae</taxon>
        <taxon>Pseudohalocynthiibacter</taxon>
    </lineage>
</organism>
<keyword evidence="2 5" id="KW-0812">Transmembrane</keyword>
<comment type="caution">
    <text evidence="6">The sequence shown here is derived from an EMBL/GenBank/DDBJ whole genome shotgun (WGS) entry which is preliminary data.</text>
</comment>
<evidence type="ECO:0000256" key="1">
    <source>
        <dbReference type="ARBA" id="ARBA00004141"/>
    </source>
</evidence>
<feature type="transmembrane region" description="Helical" evidence="5">
    <location>
        <begin position="71"/>
        <end position="99"/>
    </location>
</feature>
<feature type="transmembrane region" description="Helical" evidence="5">
    <location>
        <begin position="31"/>
        <end position="51"/>
    </location>
</feature>
<dbReference type="Proteomes" id="UP001589683">
    <property type="component" value="Unassembled WGS sequence"/>
</dbReference>
<evidence type="ECO:0000256" key="5">
    <source>
        <dbReference type="SAM" id="Phobius"/>
    </source>
</evidence>
<reference evidence="6 7" key="1">
    <citation type="submission" date="2024-09" db="EMBL/GenBank/DDBJ databases">
        <authorList>
            <person name="Sun Q."/>
            <person name="Mori K."/>
        </authorList>
    </citation>
    <scope>NUCLEOTIDE SEQUENCE [LARGE SCALE GENOMIC DNA]</scope>
    <source>
        <strain evidence="6 7">CECT 8726</strain>
    </source>
</reference>
<name>A0ABV5JIZ7_9RHOB</name>
<accession>A0ABV5JIZ7</accession>
<protein>
    <submittedName>
        <fullName evidence="6">CvpA family protein</fullName>
    </submittedName>
</protein>
<dbReference type="Pfam" id="PF02674">
    <property type="entry name" value="Colicin_V"/>
    <property type="match status" value="1"/>
</dbReference>
<dbReference type="PANTHER" id="PTHR36926:SF1">
    <property type="entry name" value="COLICIN V PRODUCTION PROTEIN"/>
    <property type="match status" value="1"/>
</dbReference>
<proteinExistence type="predicted"/>
<keyword evidence="7" id="KW-1185">Reference proteome</keyword>
<keyword evidence="4 5" id="KW-0472">Membrane</keyword>
<dbReference type="PANTHER" id="PTHR36926">
    <property type="entry name" value="COLICIN V PRODUCTION PROTEIN"/>
    <property type="match status" value="1"/>
</dbReference>
<feature type="transmembrane region" description="Helical" evidence="5">
    <location>
        <begin position="6"/>
        <end position="24"/>
    </location>
</feature>
<evidence type="ECO:0000313" key="7">
    <source>
        <dbReference type="Proteomes" id="UP001589683"/>
    </source>
</evidence>
<keyword evidence="3 5" id="KW-1133">Transmembrane helix</keyword>
<evidence type="ECO:0000313" key="6">
    <source>
        <dbReference type="EMBL" id="MFB9233436.1"/>
    </source>
</evidence>
<comment type="subcellular location">
    <subcellularLocation>
        <location evidence="1">Membrane</location>
        <topology evidence="1">Multi-pass membrane protein</topology>
    </subcellularLocation>
</comment>
<dbReference type="EMBL" id="JBHMEA010000049">
    <property type="protein sequence ID" value="MFB9233436.1"/>
    <property type="molecule type" value="Genomic_DNA"/>
</dbReference>
<evidence type="ECO:0000256" key="4">
    <source>
        <dbReference type="ARBA" id="ARBA00023136"/>
    </source>
</evidence>